<keyword evidence="1" id="KW-0732">Signal</keyword>
<reference evidence="2" key="2">
    <citation type="journal article" date="2021" name="PeerJ">
        <title>Extensive microbial diversity within the chicken gut microbiome revealed by metagenomics and culture.</title>
        <authorList>
            <person name="Gilroy R."/>
            <person name="Ravi A."/>
            <person name="Getino M."/>
            <person name="Pursley I."/>
            <person name="Horton D.L."/>
            <person name="Alikhan N.F."/>
            <person name="Baker D."/>
            <person name="Gharbi K."/>
            <person name="Hall N."/>
            <person name="Watson M."/>
            <person name="Adriaenssens E.M."/>
            <person name="Foster-Nyarko E."/>
            <person name="Jarju S."/>
            <person name="Secka A."/>
            <person name="Antonio M."/>
            <person name="Oren A."/>
            <person name="Chaudhuri R.R."/>
            <person name="La Ragione R."/>
            <person name="Hildebrand F."/>
            <person name="Pallen M.J."/>
        </authorList>
    </citation>
    <scope>NUCLEOTIDE SEQUENCE</scope>
    <source>
        <strain evidence="2">CHK157-1446</strain>
    </source>
</reference>
<evidence type="ECO:0000313" key="3">
    <source>
        <dbReference type="Proteomes" id="UP000823982"/>
    </source>
</evidence>
<accession>A0A9D1EN00</accession>
<name>A0A9D1EN00_9FIRM</name>
<evidence type="ECO:0000256" key="1">
    <source>
        <dbReference type="SAM" id="SignalP"/>
    </source>
</evidence>
<dbReference type="EMBL" id="DVIR01000006">
    <property type="protein sequence ID" value="HIS23912.1"/>
    <property type="molecule type" value="Genomic_DNA"/>
</dbReference>
<evidence type="ECO:0000313" key="2">
    <source>
        <dbReference type="EMBL" id="HIS23912.1"/>
    </source>
</evidence>
<gene>
    <name evidence="2" type="ORF">IAD01_00680</name>
</gene>
<sequence length="316" mass="32930">MKKIICIFMALTMLVLLCACGSNVTHKLGMGVVVNTSSSKDGSVEIEATVAAVILDDAGKIVSCKVDVAQNKLDVTDGIIADDAASTEFKTKREQGDSYNMKGASGIGKEWYEQAEAFENYVVGKTASEVENMDTSDETLLAGCTIGTTDLIEAVVKACNDSLASEFTGDAAALSVAVISTLDSSSKSAMDGEDGSANIYSSFAAVALDDSGKVLAAAYDEADPEVTFNDLGEITVDADYTVSTKRELREGYNMKGASGIGKEWYEQIDAFEDYVVGKTASEISSIDTADADLLAGCTIGTSSLIACTAKAAQAAN</sequence>
<dbReference type="Proteomes" id="UP000823982">
    <property type="component" value="Unassembled WGS sequence"/>
</dbReference>
<dbReference type="PROSITE" id="PS51257">
    <property type="entry name" value="PROKAR_LIPOPROTEIN"/>
    <property type="match status" value="1"/>
</dbReference>
<feature type="signal peptide" evidence="1">
    <location>
        <begin position="1"/>
        <end position="21"/>
    </location>
</feature>
<reference evidence="2" key="1">
    <citation type="submission" date="2020-10" db="EMBL/GenBank/DDBJ databases">
        <authorList>
            <person name="Gilroy R."/>
        </authorList>
    </citation>
    <scope>NUCLEOTIDE SEQUENCE</scope>
    <source>
        <strain evidence="2">CHK157-1446</strain>
    </source>
</reference>
<proteinExistence type="predicted"/>
<organism evidence="2 3">
    <name type="scientific">Candidatus Faeciplasma gallinarum</name>
    <dbReference type="NCBI Taxonomy" id="2840799"/>
    <lineage>
        <taxon>Bacteria</taxon>
        <taxon>Bacillati</taxon>
        <taxon>Bacillota</taxon>
        <taxon>Clostridia</taxon>
        <taxon>Eubacteriales</taxon>
        <taxon>Oscillospiraceae</taxon>
        <taxon>Oscillospiraceae incertae sedis</taxon>
        <taxon>Candidatus Faeciplasma</taxon>
    </lineage>
</organism>
<protein>
    <recommendedName>
        <fullName evidence="4">FMN-binding protein</fullName>
    </recommendedName>
</protein>
<dbReference type="AlphaFoldDB" id="A0A9D1EN00"/>
<feature type="chain" id="PRO_5039149108" description="FMN-binding protein" evidence="1">
    <location>
        <begin position="22"/>
        <end position="316"/>
    </location>
</feature>
<evidence type="ECO:0008006" key="4">
    <source>
        <dbReference type="Google" id="ProtNLM"/>
    </source>
</evidence>
<dbReference type="Gene3D" id="3.90.1010.20">
    <property type="match status" value="2"/>
</dbReference>
<comment type="caution">
    <text evidence="2">The sequence shown here is derived from an EMBL/GenBank/DDBJ whole genome shotgun (WGS) entry which is preliminary data.</text>
</comment>